<keyword evidence="2" id="KW-1133">Transmembrane helix</keyword>
<keyword evidence="2" id="KW-0812">Transmembrane</keyword>
<comment type="caution">
    <text evidence="3">The sequence shown here is derived from an EMBL/GenBank/DDBJ whole genome shotgun (WGS) entry which is preliminary data.</text>
</comment>
<reference evidence="3" key="1">
    <citation type="journal article" date="2015" name="Nature">
        <title>Complex archaea that bridge the gap between prokaryotes and eukaryotes.</title>
        <authorList>
            <person name="Spang A."/>
            <person name="Saw J.H."/>
            <person name="Jorgensen S.L."/>
            <person name="Zaremba-Niedzwiedzka K."/>
            <person name="Martijn J."/>
            <person name="Lind A.E."/>
            <person name="van Eijk R."/>
            <person name="Schleper C."/>
            <person name="Guy L."/>
            <person name="Ettema T.J."/>
        </authorList>
    </citation>
    <scope>NUCLEOTIDE SEQUENCE</scope>
</reference>
<protein>
    <submittedName>
        <fullName evidence="3">Uncharacterized protein</fullName>
    </submittedName>
</protein>
<proteinExistence type="predicted"/>
<evidence type="ECO:0000256" key="2">
    <source>
        <dbReference type="SAM" id="Phobius"/>
    </source>
</evidence>
<gene>
    <name evidence="3" type="ORF">LCGC14_2290370</name>
</gene>
<evidence type="ECO:0000256" key="1">
    <source>
        <dbReference type="SAM" id="Coils"/>
    </source>
</evidence>
<keyword evidence="2" id="KW-0472">Membrane</keyword>
<organism evidence="3">
    <name type="scientific">marine sediment metagenome</name>
    <dbReference type="NCBI Taxonomy" id="412755"/>
    <lineage>
        <taxon>unclassified sequences</taxon>
        <taxon>metagenomes</taxon>
        <taxon>ecological metagenomes</taxon>
    </lineage>
</organism>
<feature type="transmembrane region" description="Helical" evidence="2">
    <location>
        <begin position="45"/>
        <end position="64"/>
    </location>
</feature>
<keyword evidence="1" id="KW-0175">Coiled coil</keyword>
<accession>A0A0F9F3Y8</accession>
<dbReference type="AlphaFoldDB" id="A0A0F9F3Y8"/>
<evidence type="ECO:0000313" key="3">
    <source>
        <dbReference type="EMBL" id="KKL51950.1"/>
    </source>
</evidence>
<name>A0A0F9F3Y8_9ZZZZ</name>
<feature type="coiled-coil region" evidence="1">
    <location>
        <begin position="3"/>
        <end position="30"/>
    </location>
</feature>
<dbReference type="EMBL" id="LAZR01032064">
    <property type="protein sequence ID" value="KKL51950.1"/>
    <property type="molecule type" value="Genomic_DNA"/>
</dbReference>
<sequence>MGLEEQQSYRRKEKRLLKRLKERMKIAEGLSRQEDPKGAVPVVRVRLWILLLSLLCLVALLTYLV</sequence>